<dbReference type="InterPro" id="IPR027417">
    <property type="entry name" value="P-loop_NTPase"/>
</dbReference>
<proteinExistence type="inferred from homology"/>
<dbReference type="Pfam" id="PF16124">
    <property type="entry name" value="RecQ_Zn_bind"/>
    <property type="match status" value="1"/>
</dbReference>
<dbReference type="FunFam" id="1.10.10.10:FF:000495">
    <property type="entry name" value="RecQ family helicase MusN"/>
    <property type="match status" value="1"/>
</dbReference>
<keyword evidence="3" id="KW-0547">Nucleotide-binding</keyword>
<name>A0A1G4J0V3_9SACH</name>
<dbReference type="InterPro" id="IPR014001">
    <property type="entry name" value="Helicase_ATP-bd"/>
</dbReference>
<dbReference type="GO" id="GO:0000729">
    <property type="term" value="P:DNA double-strand break processing"/>
    <property type="evidence" value="ECO:0007669"/>
    <property type="project" value="UniProtKB-ARBA"/>
</dbReference>
<evidence type="ECO:0000313" key="19">
    <source>
        <dbReference type="Proteomes" id="UP000191024"/>
    </source>
</evidence>
<dbReference type="STRING" id="1230905.A0A1G4J0V3"/>
<evidence type="ECO:0000256" key="14">
    <source>
        <dbReference type="ARBA" id="ARBA00049360"/>
    </source>
</evidence>
<dbReference type="PROSITE" id="PS00690">
    <property type="entry name" value="DEAH_ATP_HELICASE"/>
    <property type="match status" value="1"/>
</dbReference>
<dbReference type="InterPro" id="IPR001650">
    <property type="entry name" value="Helicase_C-like"/>
</dbReference>
<dbReference type="GO" id="GO:0016787">
    <property type="term" value="F:hydrolase activity"/>
    <property type="evidence" value="ECO:0007669"/>
    <property type="project" value="UniProtKB-KW"/>
</dbReference>
<protein>
    <recommendedName>
        <fullName evidence="13">DNA 3'-5' helicase</fullName>
        <ecNumber evidence="13">5.6.2.4</ecNumber>
    </recommendedName>
</protein>
<dbReference type="CDD" id="cd17920">
    <property type="entry name" value="DEXHc_RecQ"/>
    <property type="match status" value="1"/>
</dbReference>
<organism evidence="18 19">
    <name type="scientific">Lachancea mirantina</name>
    <dbReference type="NCBI Taxonomy" id="1230905"/>
    <lineage>
        <taxon>Eukaryota</taxon>
        <taxon>Fungi</taxon>
        <taxon>Dikarya</taxon>
        <taxon>Ascomycota</taxon>
        <taxon>Saccharomycotina</taxon>
        <taxon>Saccharomycetes</taxon>
        <taxon>Saccharomycetales</taxon>
        <taxon>Saccharomycetaceae</taxon>
        <taxon>Lachancea</taxon>
    </lineage>
</organism>
<dbReference type="InterPro" id="IPR002464">
    <property type="entry name" value="DNA/RNA_helicase_DEAH_CS"/>
</dbReference>
<evidence type="ECO:0000256" key="6">
    <source>
        <dbReference type="ARBA" id="ARBA00022806"/>
    </source>
</evidence>
<feature type="compositionally biased region" description="Low complexity" evidence="15">
    <location>
        <begin position="116"/>
        <end position="125"/>
    </location>
</feature>
<keyword evidence="11" id="KW-0539">Nucleus</keyword>
<dbReference type="SUPFAM" id="SSF46785">
    <property type="entry name" value="Winged helix' DNA-binding domain"/>
    <property type="match status" value="1"/>
</dbReference>
<evidence type="ECO:0000256" key="15">
    <source>
        <dbReference type="SAM" id="MobiDB-lite"/>
    </source>
</evidence>
<dbReference type="Gene3D" id="1.10.150.80">
    <property type="entry name" value="HRDC domain"/>
    <property type="match status" value="1"/>
</dbReference>
<keyword evidence="4" id="KW-0227">DNA damage</keyword>
<dbReference type="FunFam" id="3.40.50.300:FF:000296">
    <property type="entry name" value="ATP-dependent DNA helicase RecQ"/>
    <property type="match status" value="1"/>
</dbReference>
<dbReference type="Pfam" id="PF00271">
    <property type="entry name" value="Helicase_C"/>
    <property type="match status" value="1"/>
</dbReference>
<evidence type="ECO:0000256" key="12">
    <source>
        <dbReference type="ARBA" id="ARBA00034617"/>
    </source>
</evidence>
<feature type="compositionally biased region" description="Polar residues" evidence="15">
    <location>
        <begin position="94"/>
        <end position="105"/>
    </location>
</feature>
<dbReference type="InterPro" id="IPR018982">
    <property type="entry name" value="RQC_domain"/>
</dbReference>
<keyword evidence="9" id="KW-0234">DNA repair</keyword>
<gene>
    <name evidence="18" type="ORF">LAMI_0C02344G</name>
</gene>
<comment type="subcellular location">
    <subcellularLocation>
        <location evidence="1">Nucleus</location>
    </subcellularLocation>
</comment>
<comment type="catalytic activity">
    <reaction evidence="14">
        <text>ATP + H2O = ADP + phosphate + H(+)</text>
        <dbReference type="Rhea" id="RHEA:13065"/>
        <dbReference type="ChEBI" id="CHEBI:15377"/>
        <dbReference type="ChEBI" id="CHEBI:15378"/>
        <dbReference type="ChEBI" id="CHEBI:30616"/>
        <dbReference type="ChEBI" id="CHEBI:43474"/>
        <dbReference type="ChEBI" id="CHEBI:456216"/>
    </reaction>
</comment>
<dbReference type="GO" id="GO:0031573">
    <property type="term" value="P:mitotic intra-S DNA damage checkpoint signaling"/>
    <property type="evidence" value="ECO:0007669"/>
    <property type="project" value="UniProtKB-ARBA"/>
</dbReference>
<evidence type="ECO:0000256" key="8">
    <source>
        <dbReference type="ARBA" id="ARBA00023125"/>
    </source>
</evidence>
<keyword evidence="10" id="KW-0413">Isomerase</keyword>
<evidence type="ECO:0000256" key="11">
    <source>
        <dbReference type="ARBA" id="ARBA00023242"/>
    </source>
</evidence>
<dbReference type="EMBL" id="LT598466">
    <property type="protein sequence ID" value="SCU83193.1"/>
    <property type="molecule type" value="Genomic_DNA"/>
</dbReference>
<dbReference type="InterPro" id="IPR032284">
    <property type="entry name" value="RecQ_Zn-bd"/>
</dbReference>
<dbReference type="Pfam" id="PF09382">
    <property type="entry name" value="RQC"/>
    <property type="match status" value="1"/>
</dbReference>
<comment type="similarity">
    <text evidence="2">Belongs to the helicase family. RecQ subfamily.</text>
</comment>
<dbReference type="InterPro" id="IPR011545">
    <property type="entry name" value="DEAD/DEAH_box_helicase_dom"/>
</dbReference>
<dbReference type="Gene3D" id="1.10.10.10">
    <property type="entry name" value="Winged helix-like DNA-binding domain superfamily/Winged helix DNA-binding domain"/>
    <property type="match status" value="1"/>
</dbReference>
<dbReference type="GO" id="GO:0005737">
    <property type="term" value="C:cytoplasm"/>
    <property type="evidence" value="ECO:0007669"/>
    <property type="project" value="TreeGrafter"/>
</dbReference>
<sequence length="1389" mass="156430">MQDNLQAQILWIKRQKAFEPKKELLERILNDNQGHKRARQISDSGPSQQISAMAPRNMAEREQKNDLYDLTENSRSAADVSDTDPIVVRPGADTISSVSSENAQPVRSRLTDNHPSSSRSRISNKSSDRTRSNGTEPSPRPGSIPATALVESNNTKSSTCISAAEMQPGKQPPKRSLRMKADTANLTAVQAPSGESYESHTVSVQGQLVNVLKQQSKILMQMCSLIASPSMSEDAKKRQVQTTLSPSIVQLNRKILHLESIVNDSDAATPSNTGRMIVSAVQSSQKEVSSTAQPPINEGIMTVLDVDKEVEINNANDGVHYDDIDDDEPLVISQHKVVTDERTSRSLRQHTKVNYRLPTMEDSFAYRVGNNELRASNEEEDRTMEAEEEDSNFLHTIDEDQNEVRASDEEFIEDGLEKFLDETIDGEYHDTNGNVSDSNVEDGDNSTAASHVRVIDTNVEFVDSSPIQSRHSDDVANVHVNKFLPPTFPNNGITDVDYDPIVDSIQQTFQPTSSNALNQSENFETLEFSESRRSLQASESVDDIFTNSDLDDFEDFDAERENNTQIADLRSLDDDLQIISEQRLVQPASSPLRVKDEMTEVEPFMRGRDNSPTPTQLQNKHLDSRRNEPRFAWTDELYYKLHNIFKLPGFRPHQLDAVNATLEGKDVFVLMPTGGGKSLCYQLPALIKSGNTRGTTVVISPLISLMQDQVEHLLAKKIKASMFSSKGTADQRRQTFNLFINGLLDLIYISPEMISASEQCKKAINKLHRDNKLARIVVDEAHCVSNWGHDFRPDYKELHYFKTEYPDVPVIALTATASEQVRMDIVHNLKLHNPVLLKQSFNRTNLYYQVCKKGKNAIFELCQEIKSKFAGQTGIIYCHSKNSCEQTSELLQKNGILCAFYHAGMEPEERVDVQQAWQSDRIRVICATVAFGMGIDKPDVRFVYHLTVPRTLEGYYQETGRAGRDGNFSYCTMFYTFRDVRTIQTLIQKDQNLDKENKEKHLIKLQQVMQYCENKTDCRRKLVLSYFNEDFNSRLCQKNCDNCRNTQNAITESRDVTPEATNIVKLVRSIQDEKVTLIHCQDIYKGSKSAKIIQAGHDNLEYHGSGRDTSKPDLERIFFHLVTTQVLQEYAVMNGRGFASNYVRIGPKARQLLAGKLSIKMQFAITNESSKTGRPPSATCQTNDNAKEPSNKATDAPIVTEQGSINAFAYRPHEDSAVFDFNQVVAKEKTSPFLKLKDAAIRAANRLSFQSYTSLISDGALKQISITLPTTSSDFSRIPGVFHFYEAFKALEPTILEIKNLATRSEDKASATGQHSPWFTDGVEFLDADDQEENEAIIEQIRKSQFVSQRSATGFTQARSSKKQTTQKSQGKYRRGYKSKYNGKSWSKK</sequence>
<evidence type="ECO:0000256" key="3">
    <source>
        <dbReference type="ARBA" id="ARBA00022741"/>
    </source>
</evidence>
<dbReference type="GO" id="GO:0005524">
    <property type="term" value="F:ATP binding"/>
    <property type="evidence" value="ECO:0007669"/>
    <property type="project" value="UniProtKB-KW"/>
</dbReference>
<dbReference type="OrthoDB" id="10261556at2759"/>
<dbReference type="SUPFAM" id="SSF52540">
    <property type="entry name" value="P-loop containing nucleoside triphosphate hydrolases"/>
    <property type="match status" value="1"/>
</dbReference>
<dbReference type="PANTHER" id="PTHR13710:SF153">
    <property type="entry name" value="RECQ-LIKE DNA HELICASE BLM"/>
    <property type="match status" value="1"/>
</dbReference>
<evidence type="ECO:0000256" key="7">
    <source>
        <dbReference type="ARBA" id="ARBA00022840"/>
    </source>
</evidence>
<dbReference type="GO" id="GO:0031422">
    <property type="term" value="C:RecQ family helicase-topoisomerase III complex"/>
    <property type="evidence" value="ECO:0007669"/>
    <property type="project" value="UniProtKB-ARBA"/>
</dbReference>
<evidence type="ECO:0000256" key="10">
    <source>
        <dbReference type="ARBA" id="ARBA00023235"/>
    </source>
</evidence>
<evidence type="ECO:0000256" key="13">
    <source>
        <dbReference type="ARBA" id="ARBA00034808"/>
    </source>
</evidence>
<dbReference type="FunFam" id="3.40.50.300:FF:000340">
    <property type="entry name" value="Bloom syndrome, RecQ helicase"/>
    <property type="match status" value="1"/>
</dbReference>
<feature type="region of interest" description="Disordered" evidence="15">
    <location>
        <begin position="1168"/>
        <end position="1195"/>
    </location>
</feature>
<keyword evidence="6" id="KW-0347">Helicase</keyword>
<dbReference type="SMART" id="SM00956">
    <property type="entry name" value="RQC"/>
    <property type="match status" value="1"/>
</dbReference>
<dbReference type="SMART" id="SM00490">
    <property type="entry name" value="HELICc"/>
    <property type="match status" value="1"/>
</dbReference>
<feature type="compositionally biased region" description="Polar residues" evidence="15">
    <location>
        <begin position="41"/>
        <end position="51"/>
    </location>
</feature>
<dbReference type="NCBIfam" id="TIGR00614">
    <property type="entry name" value="recQ_fam"/>
    <property type="match status" value="1"/>
</dbReference>
<dbReference type="EC" id="5.6.2.4" evidence="13"/>
<dbReference type="CDD" id="cd18794">
    <property type="entry name" value="SF2_C_RecQ"/>
    <property type="match status" value="1"/>
</dbReference>
<evidence type="ECO:0000256" key="9">
    <source>
        <dbReference type="ARBA" id="ARBA00023204"/>
    </source>
</evidence>
<evidence type="ECO:0000313" key="18">
    <source>
        <dbReference type="EMBL" id="SCU83193.1"/>
    </source>
</evidence>
<reference evidence="19" key="1">
    <citation type="submission" date="2016-03" db="EMBL/GenBank/DDBJ databases">
        <authorList>
            <person name="Devillers H."/>
        </authorList>
    </citation>
    <scope>NUCLEOTIDE SEQUENCE [LARGE SCALE GENOMIC DNA]</scope>
</reference>
<evidence type="ECO:0000256" key="1">
    <source>
        <dbReference type="ARBA" id="ARBA00004123"/>
    </source>
</evidence>
<dbReference type="Proteomes" id="UP000191024">
    <property type="component" value="Chromosome C"/>
</dbReference>
<feature type="compositionally biased region" description="Polar residues" evidence="15">
    <location>
        <begin position="610"/>
        <end position="619"/>
    </location>
</feature>
<dbReference type="GO" id="GO:0006260">
    <property type="term" value="P:DNA replication"/>
    <property type="evidence" value="ECO:0007669"/>
    <property type="project" value="InterPro"/>
</dbReference>
<feature type="region of interest" description="Disordered" evidence="15">
    <location>
        <begin position="32"/>
        <end position="58"/>
    </location>
</feature>
<feature type="compositionally biased region" description="Polar residues" evidence="15">
    <location>
        <begin position="1168"/>
        <end position="1184"/>
    </location>
</feature>
<dbReference type="PANTHER" id="PTHR13710">
    <property type="entry name" value="DNA HELICASE RECQ FAMILY MEMBER"/>
    <property type="match status" value="1"/>
</dbReference>
<dbReference type="SMART" id="SM00487">
    <property type="entry name" value="DEXDc"/>
    <property type="match status" value="1"/>
</dbReference>
<dbReference type="GO" id="GO:0003677">
    <property type="term" value="F:DNA binding"/>
    <property type="evidence" value="ECO:0007669"/>
    <property type="project" value="UniProtKB-KW"/>
</dbReference>
<dbReference type="InterPro" id="IPR036390">
    <property type="entry name" value="WH_DNA-bd_sf"/>
</dbReference>
<accession>A0A1G4J0V3</accession>
<dbReference type="InterPro" id="IPR036388">
    <property type="entry name" value="WH-like_DNA-bd_sf"/>
</dbReference>
<feature type="compositionally biased region" description="Polar residues" evidence="15">
    <location>
        <begin position="1348"/>
        <end position="1359"/>
    </location>
</feature>
<keyword evidence="8" id="KW-0238">DNA-binding</keyword>
<dbReference type="PROSITE" id="PS51192">
    <property type="entry name" value="HELICASE_ATP_BIND_1"/>
    <property type="match status" value="1"/>
</dbReference>
<evidence type="ECO:0000256" key="5">
    <source>
        <dbReference type="ARBA" id="ARBA00022801"/>
    </source>
</evidence>
<feature type="domain" description="Helicase ATP-binding" evidence="16">
    <location>
        <begin position="658"/>
        <end position="835"/>
    </location>
</feature>
<dbReference type="InterPro" id="IPR044876">
    <property type="entry name" value="HRDC_dom_sf"/>
</dbReference>
<dbReference type="GO" id="GO:0009378">
    <property type="term" value="F:four-way junction helicase activity"/>
    <property type="evidence" value="ECO:0007669"/>
    <property type="project" value="TreeGrafter"/>
</dbReference>
<evidence type="ECO:0000256" key="4">
    <source>
        <dbReference type="ARBA" id="ARBA00022763"/>
    </source>
</evidence>
<keyword evidence="5" id="KW-0378">Hydrolase</keyword>
<dbReference type="GO" id="GO:0006312">
    <property type="term" value="P:mitotic recombination"/>
    <property type="evidence" value="ECO:0007669"/>
    <property type="project" value="UniProtKB-ARBA"/>
</dbReference>
<feature type="region of interest" description="Disordered" evidence="15">
    <location>
        <begin position="604"/>
        <end position="624"/>
    </location>
</feature>
<evidence type="ECO:0000256" key="2">
    <source>
        <dbReference type="ARBA" id="ARBA00005446"/>
    </source>
</evidence>
<evidence type="ECO:0000259" key="17">
    <source>
        <dbReference type="PROSITE" id="PS51194"/>
    </source>
</evidence>
<feature type="region of interest" description="Disordered" evidence="15">
    <location>
        <begin position="74"/>
        <end position="157"/>
    </location>
</feature>
<feature type="domain" description="Helicase C-terminal" evidence="17">
    <location>
        <begin position="853"/>
        <end position="1006"/>
    </location>
</feature>
<keyword evidence="7" id="KW-0067">ATP-binding</keyword>
<dbReference type="GO" id="GO:0005634">
    <property type="term" value="C:nucleus"/>
    <property type="evidence" value="ECO:0007669"/>
    <property type="project" value="UniProtKB-SubCell"/>
</dbReference>
<dbReference type="Pfam" id="PF00270">
    <property type="entry name" value="DEAD"/>
    <property type="match status" value="1"/>
</dbReference>
<keyword evidence="19" id="KW-1185">Reference proteome</keyword>
<dbReference type="GO" id="GO:0000724">
    <property type="term" value="P:double-strand break repair via homologous recombination"/>
    <property type="evidence" value="ECO:0007669"/>
    <property type="project" value="TreeGrafter"/>
</dbReference>
<feature type="region of interest" description="Disordered" evidence="15">
    <location>
        <begin position="1348"/>
        <end position="1389"/>
    </location>
</feature>
<evidence type="ECO:0000259" key="16">
    <source>
        <dbReference type="PROSITE" id="PS51192"/>
    </source>
</evidence>
<dbReference type="GO" id="GO:0043138">
    <property type="term" value="F:3'-5' DNA helicase activity"/>
    <property type="evidence" value="ECO:0007669"/>
    <property type="project" value="UniProtKB-EC"/>
</dbReference>
<dbReference type="Gene3D" id="3.40.50.300">
    <property type="entry name" value="P-loop containing nucleotide triphosphate hydrolases"/>
    <property type="match status" value="2"/>
</dbReference>
<dbReference type="InterPro" id="IPR004589">
    <property type="entry name" value="DNA_helicase_ATP-dep_RecQ"/>
</dbReference>
<dbReference type="PROSITE" id="PS51194">
    <property type="entry name" value="HELICASE_CTER"/>
    <property type="match status" value="1"/>
</dbReference>
<comment type="catalytic activity">
    <reaction evidence="12">
        <text>Couples ATP hydrolysis with the unwinding of duplex DNA by translocating in the 3'-5' direction.</text>
        <dbReference type="EC" id="5.6.2.4"/>
    </reaction>
</comment>